<dbReference type="EMBL" id="HG992341">
    <property type="protein sequence ID" value="CAE6830852.1"/>
    <property type="molecule type" value="Genomic_DNA"/>
</dbReference>
<dbReference type="EMBL" id="HG992338">
    <property type="protein sequence ID" value="CAE6835307.1"/>
    <property type="molecule type" value="Genomic_DNA"/>
</dbReference>
<dbReference type="RefSeq" id="WP_146091489.1">
    <property type="nucleotide sequence ID" value="NZ_CP062164.1"/>
</dbReference>
<evidence type="ECO:0000313" key="4">
    <source>
        <dbReference type="Proteomes" id="UP000835287"/>
    </source>
</evidence>
<feature type="transmembrane region" description="Helical" evidence="1">
    <location>
        <begin position="426"/>
        <end position="445"/>
    </location>
</feature>
<evidence type="ECO:0000313" key="3">
    <source>
        <dbReference type="EMBL" id="CAE6835291.1"/>
    </source>
</evidence>
<feature type="transmembrane region" description="Helical" evidence="1">
    <location>
        <begin position="6"/>
        <end position="29"/>
    </location>
</feature>
<dbReference type="EMBL" id="HG992338">
    <property type="protein sequence ID" value="CAE6835291.1"/>
    <property type="molecule type" value="Genomic_DNA"/>
</dbReference>
<dbReference type="Proteomes" id="UP000835287">
    <property type="component" value="Chromosome"/>
</dbReference>
<evidence type="ECO:0000256" key="1">
    <source>
        <dbReference type="SAM" id="Phobius"/>
    </source>
</evidence>
<accession>A0A8D6VJB9</accession>
<reference evidence="2 4" key="1">
    <citation type="submission" date="2021-02" db="EMBL/GenBank/DDBJ databases">
        <authorList>
            <person name="Pothier F. J."/>
        </authorList>
    </citation>
    <scope>NUCLEOTIDE SEQUENCE</scope>
    <source>
        <strain evidence="3 4">301</strain>
        <strain evidence="2">CFBP 1159</strain>
    </source>
</reference>
<feature type="transmembrane region" description="Helical" evidence="1">
    <location>
        <begin position="69"/>
        <end position="87"/>
    </location>
</feature>
<feature type="transmembrane region" description="Helical" evidence="1">
    <location>
        <begin position="482"/>
        <end position="499"/>
    </location>
</feature>
<evidence type="ECO:0000313" key="2">
    <source>
        <dbReference type="EMBL" id="CAE6830862.1"/>
    </source>
</evidence>
<feature type="transmembrane region" description="Helical" evidence="1">
    <location>
        <begin position="265"/>
        <end position="283"/>
    </location>
</feature>
<organism evidence="2">
    <name type="scientific">Xanthomonas arboricola pv. corylina</name>
    <dbReference type="NCBI Taxonomy" id="487821"/>
    <lineage>
        <taxon>Bacteria</taxon>
        <taxon>Pseudomonadati</taxon>
        <taxon>Pseudomonadota</taxon>
        <taxon>Gammaproteobacteria</taxon>
        <taxon>Lysobacterales</taxon>
        <taxon>Lysobacteraceae</taxon>
        <taxon>Xanthomonas</taxon>
    </lineage>
</organism>
<gene>
    <name evidence="2" type="ORF">CFBP1159_36050</name>
    <name evidence="3" type="ORF">XAC301_37190</name>
</gene>
<feature type="transmembrane region" description="Helical" evidence="1">
    <location>
        <begin position="99"/>
        <end position="123"/>
    </location>
</feature>
<dbReference type="Proteomes" id="UP000835243">
    <property type="component" value="Chromosome"/>
</dbReference>
<feature type="transmembrane region" description="Helical" evidence="1">
    <location>
        <begin position="41"/>
        <end position="63"/>
    </location>
</feature>
<sequence length="531" mass="57855">MAVELWGSLVLCVAVALSLLGVGAALLSLTEAGQRLRGLELLAYAVAVGVIGHGLLGVFVVSLPSDNRLNAAIGFALLYALSCWQWYRHGVLGKLLAGRWRLTVIGFCTWIGMALSCMAIVSMPVRFPGELPDGPYVIKNHHLHVKVQVMMGAFPADNYLPFLSSEFLLRDIQFAFERPLMPGQELSNRPILMSLVNVPFRALLDPPPKQVQALPRFKYVGQDWPDVGSLGDDAAFRQFLAVGIVLNSTLLLGAALLLVHAGLRGTYVLSGLLVIASSPYFIAQTLFTWPKSLAGFFLILGAYTLLSRRSVFVAGVLAGMAYWSHPYAIVFAGCFGLYILLRDGVKLQCARSLVSYGVALVVCLLPWWLWTRWYLQIPSDLVAQNLLSTASPGDLLWIRVANAARTFLPMYLGTFPITLNQFFQDLLVSITGATGVLLLAQAYAGAWTYGSRRPKELFAFVVLPSALLVGVFSAPAVPAVHGLQAIGIVLCVFAMKFMQDRMSQRVALTCVILQLLINVGLLWARADALLS</sequence>
<protein>
    <submittedName>
        <fullName evidence="2">Uncharacterized protein</fullName>
    </submittedName>
</protein>
<feature type="transmembrane region" description="Helical" evidence="1">
    <location>
        <begin position="506"/>
        <end position="526"/>
    </location>
</feature>
<keyword evidence="1" id="KW-1133">Transmembrane helix</keyword>
<feature type="transmembrane region" description="Helical" evidence="1">
    <location>
        <begin position="324"/>
        <end position="341"/>
    </location>
</feature>
<dbReference type="EMBL" id="HG992341">
    <property type="protein sequence ID" value="CAE6830862.1"/>
    <property type="molecule type" value="Genomic_DNA"/>
</dbReference>
<proteinExistence type="predicted"/>
<keyword evidence="1" id="KW-0812">Transmembrane</keyword>
<feature type="transmembrane region" description="Helical" evidence="1">
    <location>
        <begin position="353"/>
        <end position="370"/>
    </location>
</feature>
<dbReference type="AlphaFoldDB" id="A0A8D6VJB9"/>
<keyword evidence="1" id="KW-0472">Membrane</keyword>
<keyword evidence="4" id="KW-1185">Reference proteome</keyword>
<name>A0A8D6VJB9_9XANT</name>
<feature type="transmembrane region" description="Helical" evidence="1">
    <location>
        <begin position="239"/>
        <end position="259"/>
    </location>
</feature>